<dbReference type="EMBL" id="JBHSIV010000016">
    <property type="protein sequence ID" value="MFC5063755.1"/>
    <property type="molecule type" value="Genomic_DNA"/>
</dbReference>
<comment type="caution">
    <text evidence="7">The sequence shown here is derived from an EMBL/GenBank/DDBJ whole genome shotgun (WGS) entry which is preliminary data.</text>
</comment>
<name>A0ABV9YLL4_9PSEU</name>
<dbReference type="Pfam" id="PF00654">
    <property type="entry name" value="Voltage_CLC"/>
    <property type="match status" value="1"/>
</dbReference>
<evidence type="ECO:0000256" key="4">
    <source>
        <dbReference type="ARBA" id="ARBA00023136"/>
    </source>
</evidence>
<feature type="transmembrane region" description="Helical" evidence="6">
    <location>
        <begin position="403"/>
        <end position="421"/>
    </location>
</feature>
<protein>
    <submittedName>
        <fullName evidence="7">Chloride channel protein</fullName>
    </submittedName>
</protein>
<dbReference type="RefSeq" id="WP_378037100.1">
    <property type="nucleotide sequence ID" value="NZ_JBHSIV010000016.1"/>
</dbReference>
<feature type="transmembrane region" description="Helical" evidence="6">
    <location>
        <begin position="344"/>
        <end position="364"/>
    </location>
</feature>
<feature type="transmembrane region" description="Helical" evidence="6">
    <location>
        <begin position="125"/>
        <end position="141"/>
    </location>
</feature>
<organism evidence="7 8">
    <name type="scientific">Actinomycetospora atypica</name>
    <dbReference type="NCBI Taxonomy" id="1290095"/>
    <lineage>
        <taxon>Bacteria</taxon>
        <taxon>Bacillati</taxon>
        <taxon>Actinomycetota</taxon>
        <taxon>Actinomycetes</taxon>
        <taxon>Pseudonocardiales</taxon>
        <taxon>Pseudonocardiaceae</taxon>
        <taxon>Actinomycetospora</taxon>
    </lineage>
</organism>
<dbReference type="PANTHER" id="PTHR43427">
    <property type="entry name" value="CHLORIDE CHANNEL PROTEIN CLC-E"/>
    <property type="match status" value="1"/>
</dbReference>
<keyword evidence="4 6" id="KW-0472">Membrane</keyword>
<feature type="compositionally biased region" description="Low complexity" evidence="5">
    <location>
        <begin position="426"/>
        <end position="436"/>
    </location>
</feature>
<comment type="subcellular location">
    <subcellularLocation>
        <location evidence="1">Membrane</location>
        <topology evidence="1">Multi-pass membrane protein</topology>
    </subcellularLocation>
</comment>
<evidence type="ECO:0000256" key="5">
    <source>
        <dbReference type="SAM" id="MobiDB-lite"/>
    </source>
</evidence>
<gene>
    <name evidence="7" type="ORF">ACFPBZ_16165</name>
</gene>
<accession>A0ABV9YLL4</accession>
<evidence type="ECO:0000256" key="2">
    <source>
        <dbReference type="ARBA" id="ARBA00022692"/>
    </source>
</evidence>
<feature type="transmembrane region" description="Helical" evidence="6">
    <location>
        <begin position="317"/>
        <end position="337"/>
    </location>
</feature>
<feature type="region of interest" description="Disordered" evidence="5">
    <location>
        <begin position="426"/>
        <end position="468"/>
    </location>
</feature>
<keyword evidence="8" id="KW-1185">Reference proteome</keyword>
<dbReference type="Proteomes" id="UP001595947">
    <property type="component" value="Unassembled WGS sequence"/>
</dbReference>
<feature type="transmembrane region" description="Helical" evidence="6">
    <location>
        <begin position="370"/>
        <end position="396"/>
    </location>
</feature>
<dbReference type="InterPro" id="IPR014743">
    <property type="entry name" value="Cl-channel_core"/>
</dbReference>
<dbReference type="Gene3D" id="1.10.3080.10">
    <property type="entry name" value="Clc chloride channel"/>
    <property type="match status" value="1"/>
</dbReference>
<evidence type="ECO:0000313" key="7">
    <source>
        <dbReference type="EMBL" id="MFC5063755.1"/>
    </source>
</evidence>
<sequence length="468" mass="45915">MSLPGAPSARDLVGLAGLGAVVGVPAALLAAVFIALVHQCEVWLWTDLPRALGHDGPPWYLVVVLPVVGAAIVGAARLLLPGDGGHEPLDGIVVAPTPWQHAPGIALAALGTLAFGGILGPEAPLIALGSVVGVVLTRIVRTGPRATGVMATAGSFSAISALFGSPLVAGMLLLEASVLGGGAAGVALLAALLPGLVAAAVGYVLFTGLGEWAGLDRPGLAVGDLPPYVGTHVADLALAVVVGVGAALLVAAVRRLAVRTARRGPPGRRAPVLGLLLAGGAAVGLLAQGSSLLTGSAEAVLFSGQAAIPQLVAQESVLLLLVVVATKALGYAVCLSCGFRGGPVFPAIFLGIGIATVAVIVFGASPTWAVAVGVAAGTAASTGLVFGSLIFAAILVGGNGLDALPAAVLATAAAWITRAALERRTAATSATASTPSVPDDEGPHDRRRTGGGTSTHQEPRAVPGTDQP</sequence>
<feature type="transmembrane region" description="Helical" evidence="6">
    <location>
        <begin position="229"/>
        <end position="251"/>
    </location>
</feature>
<dbReference type="InterPro" id="IPR001807">
    <property type="entry name" value="ClC"/>
</dbReference>
<dbReference type="CDD" id="cd00400">
    <property type="entry name" value="Voltage_gated_ClC"/>
    <property type="match status" value="1"/>
</dbReference>
<keyword evidence="3 6" id="KW-1133">Transmembrane helix</keyword>
<reference evidence="8" key="1">
    <citation type="journal article" date="2019" name="Int. J. Syst. Evol. Microbiol.">
        <title>The Global Catalogue of Microorganisms (GCM) 10K type strain sequencing project: providing services to taxonomists for standard genome sequencing and annotation.</title>
        <authorList>
            <consortium name="The Broad Institute Genomics Platform"/>
            <consortium name="The Broad Institute Genome Sequencing Center for Infectious Disease"/>
            <person name="Wu L."/>
            <person name="Ma J."/>
        </authorList>
    </citation>
    <scope>NUCLEOTIDE SEQUENCE [LARGE SCALE GENOMIC DNA]</scope>
    <source>
        <strain evidence="8">CGMCC 4.7093</strain>
    </source>
</reference>
<feature type="transmembrane region" description="Helical" evidence="6">
    <location>
        <begin position="58"/>
        <end position="80"/>
    </location>
</feature>
<feature type="transmembrane region" description="Helical" evidence="6">
    <location>
        <begin position="272"/>
        <end position="297"/>
    </location>
</feature>
<dbReference type="SUPFAM" id="SSF81340">
    <property type="entry name" value="Clc chloride channel"/>
    <property type="match status" value="1"/>
</dbReference>
<evidence type="ECO:0000256" key="1">
    <source>
        <dbReference type="ARBA" id="ARBA00004141"/>
    </source>
</evidence>
<proteinExistence type="predicted"/>
<feature type="transmembrane region" description="Helical" evidence="6">
    <location>
        <begin position="153"/>
        <end position="174"/>
    </location>
</feature>
<feature type="transmembrane region" description="Helical" evidence="6">
    <location>
        <begin position="186"/>
        <end position="209"/>
    </location>
</feature>
<evidence type="ECO:0000313" key="8">
    <source>
        <dbReference type="Proteomes" id="UP001595947"/>
    </source>
</evidence>
<feature type="transmembrane region" description="Helical" evidence="6">
    <location>
        <begin position="100"/>
        <end position="118"/>
    </location>
</feature>
<feature type="transmembrane region" description="Helical" evidence="6">
    <location>
        <begin position="12"/>
        <end position="37"/>
    </location>
</feature>
<evidence type="ECO:0000256" key="6">
    <source>
        <dbReference type="SAM" id="Phobius"/>
    </source>
</evidence>
<keyword evidence="2 6" id="KW-0812">Transmembrane</keyword>
<evidence type="ECO:0000256" key="3">
    <source>
        <dbReference type="ARBA" id="ARBA00022989"/>
    </source>
</evidence>
<dbReference type="InterPro" id="IPR050368">
    <property type="entry name" value="ClC-type_chloride_channel"/>
</dbReference>